<dbReference type="KEGG" id="pbm:CL52_01750"/>
<evidence type="ECO:0000256" key="3">
    <source>
        <dbReference type="ARBA" id="ARBA00066752"/>
    </source>
</evidence>
<protein>
    <recommendedName>
        <fullName evidence="3">arsenite-transporting ATPase</fullName>
        <ecNumber evidence="3">7.3.2.7</ecNumber>
    </recommendedName>
</protein>
<evidence type="ECO:0000313" key="6">
    <source>
        <dbReference type="EMBL" id="SDL97411.1"/>
    </source>
</evidence>
<dbReference type="SUPFAM" id="SSF52540">
    <property type="entry name" value="P-loop containing nucleoside triphosphate hydrolases"/>
    <property type="match status" value="1"/>
</dbReference>
<dbReference type="GeneID" id="77258648"/>
<keyword evidence="8" id="KW-1185">Reference proteome</keyword>
<dbReference type="CDD" id="cd02035">
    <property type="entry name" value="ArsA"/>
    <property type="match status" value="1"/>
</dbReference>
<dbReference type="InterPro" id="IPR027417">
    <property type="entry name" value="P-loop_NTPase"/>
</dbReference>
<dbReference type="InterPro" id="IPR025723">
    <property type="entry name" value="ArsA/GET3_ATPase-like"/>
</dbReference>
<reference evidence="6 8" key="2">
    <citation type="submission" date="2016-10" db="EMBL/GenBank/DDBJ databases">
        <authorList>
            <person name="Varghese N."/>
            <person name="Submissions S."/>
        </authorList>
    </citation>
    <scope>NUCLEOTIDE SEQUENCE [LARGE SCALE GENOMIC DNA]</scope>
    <source>
        <strain evidence="6 8">DSM 6083</strain>
    </source>
</reference>
<organism evidence="5 7">
    <name type="scientific">Stutzerimonas balearica DSM 6083</name>
    <dbReference type="NCBI Taxonomy" id="1123016"/>
    <lineage>
        <taxon>Bacteria</taxon>
        <taxon>Pseudomonadati</taxon>
        <taxon>Pseudomonadota</taxon>
        <taxon>Gammaproteobacteria</taxon>
        <taxon>Pseudomonadales</taxon>
        <taxon>Pseudomonadaceae</taxon>
        <taxon>Stutzerimonas</taxon>
    </lineage>
</organism>
<dbReference type="RefSeq" id="WP_043218028.1">
    <property type="nucleotide sequence ID" value="NZ_CP007511.1"/>
</dbReference>
<reference evidence="7" key="1">
    <citation type="submission" date="2014-03" db="EMBL/GenBank/DDBJ databases">
        <title>Complete genome of Pseudomonas balearica DSM 6083T, a sewage water isolate from an enrichment with 2-methylnaphthalene.</title>
        <authorList>
            <person name="Salva-Serra F."/>
            <person name="Jaen-Luchoro D."/>
            <person name="Busquets A."/>
            <person name="Pena A."/>
            <person name="Gomila M."/>
            <person name="Bosch R."/>
            <person name="Nogales B."/>
            <person name="Garcia-Valdes E."/>
            <person name="Lalucat J."/>
            <person name="Bennasar A."/>
        </authorList>
    </citation>
    <scope>NUCLEOTIDE SEQUENCE [LARGE SCALE GENOMIC DNA]</scope>
    <source>
        <strain evidence="7">DSM 6083</strain>
    </source>
</reference>
<comment type="catalytic activity">
    <reaction evidence="2">
        <text>arsenite(in) + ATP + H2O = arsenite(out) + ADP + phosphate + H(+)</text>
        <dbReference type="Rhea" id="RHEA:11348"/>
        <dbReference type="ChEBI" id="CHEBI:15377"/>
        <dbReference type="ChEBI" id="CHEBI:15378"/>
        <dbReference type="ChEBI" id="CHEBI:29242"/>
        <dbReference type="ChEBI" id="CHEBI:30616"/>
        <dbReference type="ChEBI" id="CHEBI:43474"/>
        <dbReference type="ChEBI" id="CHEBI:456216"/>
        <dbReference type="EC" id="7.3.2.7"/>
    </reaction>
</comment>
<dbReference type="PANTHER" id="PTHR10803">
    <property type="entry name" value="ARSENICAL PUMP-DRIVING ATPASE ARSENITE-TRANSLOCATING ATPASE"/>
    <property type="match status" value="1"/>
</dbReference>
<dbReference type="GO" id="GO:0015446">
    <property type="term" value="F:ATPase-coupled arsenite transmembrane transporter activity"/>
    <property type="evidence" value="ECO:0007669"/>
    <property type="project" value="UniProtKB-EC"/>
</dbReference>
<evidence type="ECO:0000313" key="5">
    <source>
        <dbReference type="EMBL" id="AJE13827.1"/>
    </source>
</evidence>
<dbReference type="EC" id="7.3.2.7" evidence="3"/>
<reference evidence="5 7" key="3">
    <citation type="journal article" name="Genome Announc.">
        <title>Complete Genome Sequence of Pseudomonas balearica DSM 6083T.</title>
        <authorList>
            <person name="Bennasar-Figueras A."/>
            <person name="Salva-Serra F."/>
            <person name="Jaen-Luchoro D."/>
            <person name="Segui C."/>
            <person name="Aliaga F."/>
            <person name="Busquets A."/>
            <person name="Gomila M."/>
            <person name="Moore E.R."/>
            <person name="Lalucat J."/>
        </authorList>
    </citation>
    <scope>NUCLEOTIDE SEQUENCE [LARGE SCALE GENOMIC DNA]</scope>
    <source>
        <strain evidence="7">DSM 6083</strain>
        <strain evidence="5">DSM6083</strain>
    </source>
</reference>
<dbReference type="SMART" id="SM00382">
    <property type="entry name" value="AAA"/>
    <property type="match status" value="1"/>
</dbReference>
<feature type="domain" description="AAA+ ATPase" evidence="4">
    <location>
        <begin position="8"/>
        <end position="274"/>
    </location>
</feature>
<dbReference type="EMBL" id="FNHO01000001">
    <property type="protein sequence ID" value="SDL97411.1"/>
    <property type="molecule type" value="Genomic_DNA"/>
</dbReference>
<dbReference type="InterPro" id="IPR003593">
    <property type="entry name" value="AAA+_ATPase"/>
</dbReference>
<dbReference type="Proteomes" id="UP000182276">
    <property type="component" value="Unassembled WGS sequence"/>
</dbReference>
<evidence type="ECO:0000313" key="8">
    <source>
        <dbReference type="Proteomes" id="UP000182276"/>
    </source>
</evidence>
<keyword evidence="6" id="KW-0067">ATP-binding</keyword>
<name>A0A8D3XYG4_9GAMM</name>
<dbReference type="InterPro" id="IPR016300">
    <property type="entry name" value="ATPase_ArsA/GET3"/>
</dbReference>
<proteinExistence type="inferred from homology"/>
<dbReference type="GO" id="GO:0005524">
    <property type="term" value="F:ATP binding"/>
    <property type="evidence" value="ECO:0007669"/>
    <property type="project" value="UniProtKB-KW"/>
</dbReference>
<dbReference type="GO" id="GO:0016887">
    <property type="term" value="F:ATP hydrolysis activity"/>
    <property type="evidence" value="ECO:0007669"/>
    <property type="project" value="InterPro"/>
</dbReference>
<comment type="similarity">
    <text evidence="1">Belongs to the arsA ATPase family.</text>
</comment>
<dbReference type="Pfam" id="PF02374">
    <property type="entry name" value="ArsA_ATPase"/>
    <property type="match status" value="1"/>
</dbReference>
<dbReference type="EMBL" id="CP007511">
    <property type="protein sequence ID" value="AJE13827.1"/>
    <property type="molecule type" value="Genomic_DNA"/>
</dbReference>
<evidence type="ECO:0000313" key="7">
    <source>
        <dbReference type="Proteomes" id="UP000031271"/>
    </source>
</evidence>
<gene>
    <name evidence="5" type="ORF">CL52_01750</name>
    <name evidence="6" type="ORF">SAMN05660875_101361</name>
</gene>
<evidence type="ECO:0000259" key="4">
    <source>
        <dbReference type="SMART" id="SM00382"/>
    </source>
</evidence>
<sequence>MLLTLAARRRVLFFSGKGGVGKTTVAAATALAQAEAGRRVLLVSTDPAHNLGHLWQREVGPQPVRLAPALDGLELDPELTTREHLAQVGAALRQLMPPHLAGEVDKHMALSREAPGMHEAALLERIADTLLDGLASYDLLVFDTAPSGHTARLMALPEMMTAWTEGLLQRQQRQSRFSQVLKNLGQDEGLGRNVLGGPEEQAEGDRGARIRRILNRRRERFAALRELIGDSERCAFVVVLAAERLPVLETLELHDKLARSGIAVAALVVNKRSPNDAGRFLAERHAQEAQHLATLRQRLGQLPLQELPLLPGDVVGQAALQAFARRLAEH</sequence>
<dbReference type="Proteomes" id="UP000031271">
    <property type="component" value="Chromosome"/>
</dbReference>
<dbReference type="PANTHER" id="PTHR10803:SF3">
    <property type="entry name" value="ATPASE GET3"/>
    <property type="match status" value="1"/>
</dbReference>
<evidence type="ECO:0000256" key="2">
    <source>
        <dbReference type="ARBA" id="ARBA00052296"/>
    </source>
</evidence>
<keyword evidence="6" id="KW-0547">Nucleotide-binding</keyword>
<evidence type="ECO:0000256" key="1">
    <source>
        <dbReference type="ARBA" id="ARBA00011040"/>
    </source>
</evidence>
<dbReference type="NCBIfam" id="TIGR00345">
    <property type="entry name" value="GET3_arsA_TRC40"/>
    <property type="match status" value="1"/>
</dbReference>
<accession>A0A8D3XYG4</accession>
<dbReference type="Gene3D" id="3.40.50.300">
    <property type="entry name" value="P-loop containing nucleotide triphosphate hydrolases"/>
    <property type="match status" value="1"/>
</dbReference>
<dbReference type="AlphaFoldDB" id="A0A8D3XYG4"/>